<proteinExistence type="inferred from homology"/>
<dbReference type="Proteomes" id="UP000199652">
    <property type="component" value="Unassembled WGS sequence"/>
</dbReference>
<dbReference type="InterPro" id="IPR018484">
    <property type="entry name" value="FGGY_N"/>
</dbReference>
<evidence type="ECO:0000256" key="7">
    <source>
        <dbReference type="RuleBase" id="RU003733"/>
    </source>
</evidence>
<dbReference type="GO" id="GO:0005737">
    <property type="term" value="C:cytoplasm"/>
    <property type="evidence" value="ECO:0007669"/>
    <property type="project" value="TreeGrafter"/>
</dbReference>
<evidence type="ECO:0000256" key="5">
    <source>
        <dbReference type="ARBA" id="ARBA00022935"/>
    </source>
</evidence>
<dbReference type="OrthoDB" id="1762170at2"/>
<keyword evidence="11" id="KW-1185">Reference proteome</keyword>
<dbReference type="GO" id="GO:0008741">
    <property type="term" value="F:ribulokinase activity"/>
    <property type="evidence" value="ECO:0007669"/>
    <property type="project" value="InterPro"/>
</dbReference>
<evidence type="ECO:0000256" key="3">
    <source>
        <dbReference type="ARBA" id="ARBA00022777"/>
    </source>
</evidence>
<dbReference type="InterPro" id="IPR005929">
    <property type="entry name" value="Ribulokinase"/>
</dbReference>
<dbReference type="EMBL" id="FNOU01000031">
    <property type="protein sequence ID" value="SDY40787.1"/>
    <property type="molecule type" value="Genomic_DNA"/>
</dbReference>
<protein>
    <submittedName>
        <fullName evidence="10">Ribulokinase</fullName>
    </submittedName>
</protein>
<keyword evidence="3 7" id="KW-0418">Kinase</keyword>
<keyword evidence="6" id="KW-0119">Carbohydrate metabolism</keyword>
<evidence type="ECO:0000313" key="11">
    <source>
        <dbReference type="Proteomes" id="UP000199652"/>
    </source>
</evidence>
<evidence type="ECO:0000259" key="9">
    <source>
        <dbReference type="Pfam" id="PF02782"/>
    </source>
</evidence>
<dbReference type="InterPro" id="IPR000577">
    <property type="entry name" value="Carb_kinase_FGGY"/>
</dbReference>
<dbReference type="PROSITE" id="PS00445">
    <property type="entry name" value="FGGY_KINASES_2"/>
    <property type="match status" value="1"/>
</dbReference>
<keyword evidence="1 7" id="KW-0808">Transferase</keyword>
<dbReference type="PIRSF" id="PIRSF000538">
    <property type="entry name" value="GlpK"/>
    <property type="match status" value="1"/>
</dbReference>
<dbReference type="GO" id="GO:0019150">
    <property type="term" value="F:D-ribulokinase activity"/>
    <property type="evidence" value="ECO:0007669"/>
    <property type="project" value="TreeGrafter"/>
</dbReference>
<evidence type="ECO:0000256" key="4">
    <source>
        <dbReference type="ARBA" id="ARBA00022840"/>
    </source>
</evidence>
<dbReference type="InterPro" id="IPR018483">
    <property type="entry name" value="Carb_kinase_FGGY_CS"/>
</dbReference>
<name>A0A1H3JLM1_EUBBA</name>
<gene>
    <name evidence="10" type="ORF">SAMN04488579_13128</name>
</gene>
<organism evidence="10 11">
    <name type="scientific">Eubacterium barkeri</name>
    <name type="common">Clostridium barkeri</name>
    <dbReference type="NCBI Taxonomy" id="1528"/>
    <lineage>
        <taxon>Bacteria</taxon>
        <taxon>Bacillati</taxon>
        <taxon>Bacillota</taxon>
        <taxon>Clostridia</taxon>
        <taxon>Eubacteriales</taxon>
        <taxon>Eubacteriaceae</taxon>
        <taxon>Eubacterium</taxon>
    </lineage>
</organism>
<evidence type="ECO:0000256" key="1">
    <source>
        <dbReference type="ARBA" id="ARBA00022679"/>
    </source>
</evidence>
<dbReference type="InterPro" id="IPR043129">
    <property type="entry name" value="ATPase_NBD"/>
</dbReference>
<evidence type="ECO:0000259" key="8">
    <source>
        <dbReference type="Pfam" id="PF00370"/>
    </source>
</evidence>
<keyword evidence="2" id="KW-0547">Nucleotide-binding</keyword>
<dbReference type="Pfam" id="PF02782">
    <property type="entry name" value="FGGY_C"/>
    <property type="match status" value="1"/>
</dbReference>
<feature type="domain" description="Carbohydrate kinase FGGY C-terminal" evidence="9">
    <location>
        <begin position="261"/>
        <end position="448"/>
    </location>
</feature>
<evidence type="ECO:0000313" key="10">
    <source>
        <dbReference type="EMBL" id="SDY40787.1"/>
    </source>
</evidence>
<dbReference type="SUPFAM" id="SSF53067">
    <property type="entry name" value="Actin-like ATPase domain"/>
    <property type="match status" value="2"/>
</dbReference>
<dbReference type="PANTHER" id="PTHR43435:SF4">
    <property type="entry name" value="FGGY CARBOHYDRATE KINASE DOMAIN-CONTAINING PROTEIN"/>
    <property type="match status" value="1"/>
</dbReference>
<dbReference type="Gene3D" id="3.30.420.40">
    <property type="match status" value="2"/>
</dbReference>
<dbReference type="AlphaFoldDB" id="A0A1H3JLM1"/>
<evidence type="ECO:0000256" key="2">
    <source>
        <dbReference type="ARBA" id="ARBA00022741"/>
    </source>
</evidence>
<dbReference type="PANTHER" id="PTHR43435">
    <property type="entry name" value="RIBULOKINASE"/>
    <property type="match status" value="1"/>
</dbReference>
<dbReference type="GO" id="GO:0019569">
    <property type="term" value="P:L-arabinose catabolic process to D-xylulose 5-phosphate"/>
    <property type="evidence" value="ECO:0007669"/>
    <property type="project" value="InterPro"/>
</dbReference>
<reference evidence="11" key="1">
    <citation type="submission" date="2016-10" db="EMBL/GenBank/DDBJ databases">
        <authorList>
            <person name="Varghese N."/>
            <person name="Submissions S."/>
        </authorList>
    </citation>
    <scope>NUCLEOTIDE SEQUENCE [LARGE SCALE GENOMIC DNA]</scope>
    <source>
        <strain evidence="11">VPI 5359</strain>
    </source>
</reference>
<dbReference type="RefSeq" id="WP_090247129.1">
    <property type="nucleotide sequence ID" value="NZ_FNOU01000031.1"/>
</dbReference>
<keyword evidence="4" id="KW-0067">ATP-binding</keyword>
<evidence type="ECO:0000256" key="6">
    <source>
        <dbReference type="ARBA" id="ARBA00023277"/>
    </source>
</evidence>
<keyword evidence="5" id="KW-0054">Arabinose catabolism</keyword>
<accession>A0A1H3JLM1</accession>
<dbReference type="GO" id="GO:0005524">
    <property type="term" value="F:ATP binding"/>
    <property type="evidence" value="ECO:0007669"/>
    <property type="project" value="UniProtKB-KW"/>
</dbReference>
<dbReference type="Pfam" id="PF00370">
    <property type="entry name" value="FGGY_N"/>
    <property type="match status" value="1"/>
</dbReference>
<comment type="similarity">
    <text evidence="7">Belongs to the FGGY kinase family.</text>
</comment>
<feature type="domain" description="Carbohydrate kinase FGGY N-terminal" evidence="8">
    <location>
        <begin position="5"/>
        <end position="249"/>
    </location>
</feature>
<dbReference type="CDD" id="cd07781">
    <property type="entry name" value="ASKHA_NBD_FGGY_L-RBK"/>
    <property type="match status" value="1"/>
</dbReference>
<dbReference type="STRING" id="1528.SAMN04488579_13128"/>
<sequence>MEKSYFIGVDIGTQGVRVGISDESGKLVTIHDVSYETKHPQFGWAEQNPDDWWNGFVTSLNACLEDCSTDIVGKIKTLGVCGTSSTVLAMDAMGNAMGQALLWMDSRAKKQARIINETKHDVLKYCGGEVSVEWMIPKTLWIKENMPEIYEAAFKIVEDIDYFNYRLTGVCCASINQATCKWNYVDDCGGWNQEFFNMIGLDDYKEKIPTDIKRVGEVIGTILPGMADILGLPKDIKIIQGATDACQATYGNGVIEPGQLATIMGTSFVHQAVCQEPIFQDGIWGPFNKALTDDFWMLEGGQISAGSITKWFVKEFNINRPDAYAYLAEEASKIPIGSDGVIVLDFFQGNRTPYKNANLKGNIFGLTLKHSQFHIYRAILEGIAFGMKNILDNFKNQGYEINTIVGSGGVTKNPVWLQIIADVTGAKVVINECTDAGVLGHCVLGAVTAGVYGDLKEAVDHMVHSKSIVEPNLENTKKYQKVFDRYIRLYESLKDIMNEEDVL</sequence>
<dbReference type="InterPro" id="IPR018485">
    <property type="entry name" value="FGGY_C"/>
</dbReference>